<organism evidence="7 8">
    <name type="scientific">Vitreoscilla filiformis</name>
    <dbReference type="NCBI Taxonomy" id="63"/>
    <lineage>
        <taxon>Bacteria</taxon>
        <taxon>Pseudomonadati</taxon>
        <taxon>Pseudomonadota</taxon>
        <taxon>Betaproteobacteria</taxon>
        <taxon>Neisseriales</taxon>
        <taxon>Neisseriaceae</taxon>
        <taxon>Vitreoscilla</taxon>
    </lineage>
</organism>
<keyword evidence="8" id="KW-1185">Reference proteome</keyword>
<protein>
    <recommendedName>
        <fullName evidence="6">GS catalytic domain-containing protein</fullName>
    </recommendedName>
</protein>
<evidence type="ECO:0000259" key="6">
    <source>
        <dbReference type="PROSITE" id="PS51987"/>
    </source>
</evidence>
<keyword evidence="2" id="KW-0436">Ligase</keyword>
<reference evidence="7 8" key="1">
    <citation type="submission" date="2017-07" db="EMBL/GenBank/DDBJ databases">
        <title>Complete Genome Sequence of the cosmetic ferment Vitreoscilla filiformis (ATCC15551).</title>
        <authorList>
            <person name="Contreras S."/>
            <person name="Sagory-Zalkind P."/>
            <person name="Blanquart H."/>
            <person name="Iltis A."/>
            <person name="Morand S.C."/>
        </authorList>
    </citation>
    <scope>NUCLEOTIDE SEQUENCE [LARGE SCALE GENOMIC DNA]</scope>
    <source>
        <strain evidence="7 8">ATCC 15551</strain>
    </source>
</reference>
<dbReference type="PANTHER" id="PTHR43785:SF12">
    <property type="entry name" value="TYPE-1 GLUTAMINE SYNTHETASE 2"/>
    <property type="match status" value="1"/>
</dbReference>
<dbReference type="InterPro" id="IPR008146">
    <property type="entry name" value="Gln_synth_cat_dom"/>
</dbReference>
<evidence type="ECO:0000256" key="2">
    <source>
        <dbReference type="ARBA" id="ARBA00022598"/>
    </source>
</evidence>
<dbReference type="SUPFAM" id="SSF55931">
    <property type="entry name" value="Glutamine synthetase/guanido kinase"/>
    <property type="match status" value="1"/>
</dbReference>
<dbReference type="InterPro" id="IPR014746">
    <property type="entry name" value="Gln_synth/guanido_kin_cat_dom"/>
</dbReference>
<evidence type="ECO:0000256" key="1">
    <source>
        <dbReference type="ARBA" id="ARBA00001946"/>
    </source>
</evidence>
<evidence type="ECO:0000256" key="5">
    <source>
        <dbReference type="RuleBase" id="RU000384"/>
    </source>
</evidence>
<dbReference type="KEGG" id="vff:VITFI_CDS2241"/>
<dbReference type="Proteomes" id="UP000199729">
    <property type="component" value="Chromosome"/>
</dbReference>
<accession>A0A221KGF8</accession>
<dbReference type="EMBL" id="CP022423">
    <property type="protein sequence ID" value="ASM78019.1"/>
    <property type="molecule type" value="Genomic_DNA"/>
</dbReference>
<evidence type="ECO:0000313" key="8">
    <source>
        <dbReference type="Proteomes" id="UP000199729"/>
    </source>
</evidence>
<dbReference type="SMART" id="SM01230">
    <property type="entry name" value="Gln-synt_C"/>
    <property type="match status" value="1"/>
</dbReference>
<dbReference type="GO" id="GO:0006598">
    <property type="term" value="P:polyamine catabolic process"/>
    <property type="evidence" value="ECO:0007669"/>
    <property type="project" value="TreeGrafter"/>
</dbReference>
<evidence type="ECO:0000256" key="4">
    <source>
        <dbReference type="PROSITE-ProRule" id="PRU01331"/>
    </source>
</evidence>
<evidence type="ECO:0000256" key="3">
    <source>
        <dbReference type="ARBA" id="ARBA00022842"/>
    </source>
</evidence>
<keyword evidence="3" id="KW-0460">Magnesium</keyword>
<dbReference type="InterPro" id="IPR027303">
    <property type="entry name" value="Gln_synth_gly_rich_site"/>
</dbReference>
<gene>
    <name evidence="7" type="ORF">VITFI_CDS2241</name>
</gene>
<dbReference type="Gene3D" id="3.30.590.10">
    <property type="entry name" value="Glutamine synthetase/guanido kinase, catalytic domain"/>
    <property type="match status" value="1"/>
</dbReference>
<comment type="similarity">
    <text evidence="4 5">Belongs to the glutamine synthetase family.</text>
</comment>
<dbReference type="AlphaFoldDB" id="A0A221KGF8"/>
<dbReference type="PANTHER" id="PTHR43785">
    <property type="entry name" value="GAMMA-GLUTAMYLPUTRESCINE SYNTHETASE"/>
    <property type="match status" value="1"/>
</dbReference>
<proteinExistence type="inferred from homology"/>
<dbReference type="PROSITE" id="PS00181">
    <property type="entry name" value="GLNA_ATP"/>
    <property type="match status" value="1"/>
</dbReference>
<dbReference type="Pfam" id="PF00120">
    <property type="entry name" value="Gln-synt_C"/>
    <property type="match status" value="1"/>
</dbReference>
<dbReference type="PROSITE" id="PS51987">
    <property type="entry name" value="GS_CATALYTIC"/>
    <property type="match status" value="1"/>
</dbReference>
<feature type="domain" description="GS catalytic" evidence="6">
    <location>
        <begin position="128"/>
        <end position="463"/>
    </location>
</feature>
<dbReference type="GO" id="GO:0006542">
    <property type="term" value="P:glutamine biosynthetic process"/>
    <property type="evidence" value="ECO:0007669"/>
    <property type="project" value="TreeGrafter"/>
</dbReference>
<comment type="cofactor">
    <cofactor evidence="1">
        <name>Mg(2+)</name>
        <dbReference type="ChEBI" id="CHEBI:18420"/>
    </cofactor>
</comment>
<dbReference type="GO" id="GO:0004356">
    <property type="term" value="F:glutamine synthetase activity"/>
    <property type="evidence" value="ECO:0007669"/>
    <property type="project" value="InterPro"/>
</dbReference>
<name>A0A221KGF8_VITFI</name>
<sequence>MLALPAMSAEDLRAALASCGPVAPRWVECAFGDFSAVARGKRVHPADFVGMKGCRAPSVVLGLTLTSGEPDTVFGPLLPATYDDMHLVPDLSTLAPRPGRAGEVTVICEPSGSLPTEHGPIDAAQFSPRAALRRAVAQLAAQGLQATVAPELELFLLERDATGRPQAARPHAQAPVRERCCDVLSLERLSHFEPYFDELYAACDTLGIPVNGHAHESALAQYEVNFRPGPPVAQADAVWRFKRLAREIAARHGFLASFAPKPFLDEPGTGMHWHLSLQRTDAAGEWPHVFAQPSGEDSPALGHFVAGIQRHAAAAMAFFAPSDMAWERIALSNASPTHATWGQEGRDLALRIPASGPTSRRVENRLPGGDANPYLLLAATLGAGAWGLRTAPAPIAGRAEALALPRSLPEALAALADDVLLRDVLGAPLVDLFCAVKHHEHAQRAALADPRTDWDLTHLLELA</sequence>
<evidence type="ECO:0000313" key="7">
    <source>
        <dbReference type="EMBL" id="ASM78019.1"/>
    </source>
</evidence>